<reference evidence="1 2" key="1">
    <citation type="submission" date="2018-06" db="EMBL/GenBank/DDBJ databases">
        <title>Genome analysis of cellulolytic fungus Trichoderma lentiforme CFAM-422.</title>
        <authorList>
            <person name="Steindorff A.S."/>
            <person name="Formighieri E.F."/>
            <person name="Midorikawa G.E.O."/>
            <person name="Tamietti M.S."/>
            <person name="Ramos E.Z."/>
            <person name="Silva A.S."/>
            <person name="Bon E.P.S."/>
            <person name="Mendes T.D."/>
            <person name="Damaso M.C.T."/>
            <person name="Favaro L.C.L."/>
        </authorList>
    </citation>
    <scope>NUCLEOTIDE SEQUENCE [LARGE SCALE GENOMIC DNA]</scope>
    <source>
        <strain evidence="1 2">CFAM-422</strain>
    </source>
</reference>
<dbReference type="AlphaFoldDB" id="A0A9P4XP46"/>
<dbReference type="EMBL" id="QLNT01000002">
    <property type="protein sequence ID" value="KAF3076195.1"/>
    <property type="molecule type" value="Genomic_DNA"/>
</dbReference>
<accession>A0A9P4XP46</accession>
<comment type="caution">
    <text evidence="1">The sequence shown here is derived from an EMBL/GenBank/DDBJ whole genome shotgun (WGS) entry which is preliminary data.</text>
</comment>
<gene>
    <name evidence="1" type="ORF">CFAM422_001534</name>
</gene>
<name>A0A9P4XP46_9HYPO</name>
<protein>
    <submittedName>
        <fullName evidence="1">Uncharacterized protein</fullName>
    </submittedName>
</protein>
<sequence length="60" mass="6568">MPRGRRANEQPTGLFIVCIYGRIDTASTGAVSGWESRDAEVESDGKVNIARDATSKWKGR</sequence>
<evidence type="ECO:0000313" key="2">
    <source>
        <dbReference type="Proteomes" id="UP000801864"/>
    </source>
</evidence>
<organism evidence="1 2">
    <name type="scientific">Trichoderma lentiforme</name>
    <dbReference type="NCBI Taxonomy" id="1567552"/>
    <lineage>
        <taxon>Eukaryota</taxon>
        <taxon>Fungi</taxon>
        <taxon>Dikarya</taxon>
        <taxon>Ascomycota</taxon>
        <taxon>Pezizomycotina</taxon>
        <taxon>Sordariomycetes</taxon>
        <taxon>Hypocreomycetidae</taxon>
        <taxon>Hypocreales</taxon>
        <taxon>Hypocreaceae</taxon>
        <taxon>Trichoderma</taxon>
    </lineage>
</organism>
<proteinExistence type="predicted"/>
<evidence type="ECO:0000313" key="1">
    <source>
        <dbReference type="EMBL" id="KAF3076195.1"/>
    </source>
</evidence>
<dbReference type="Proteomes" id="UP000801864">
    <property type="component" value="Unassembled WGS sequence"/>
</dbReference>
<keyword evidence="2" id="KW-1185">Reference proteome</keyword>